<keyword evidence="3 4" id="KW-0539">Nucleus</keyword>
<keyword evidence="4" id="KW-0813">Transport</keyword>
<keyword evidence="4" id="KW-0472">Membrane</keyword>
<dbReference type="GO" id="GO:0005643">
    <property type="term" value="C:nuclear pore"/>
    <property type="evidence" value="ECO:0007669"/>
    <property type="project" value="UniProtKB-SubCell"/>
</dbReference>
<keyword evidence="4" id="KW-0906">Nuclear pore complex</keyword>
<protein>
    <recommendedName>
        <fullName evidence="4">Nuclear pore protein</fullName>
    </recommendedName>
</protein>
<reference evidence="6" key="1">
    <citation type="journal article" date="2020" name="J. Eukaryot. Microbiol.">
        <title>De novo Sequencing, Assembly and Annotation of the Transcriptome for the Free-Living Testate Amoeba Arcella intermedia.</title>
        <authorList>
            <person name="Ribeiro G.M."/>
            <person name="Porfirio-Sousa A.L."/>
            <person name="Maurer-Alcala X.X."/>
            <person name="Katz L.A."/>
            <person name="Lahr D.J.G."/>
        </authorList>
    </citation>
    <scope>NUCLEOTIDE SEQUENCE</scope>
</reference>
<evidence type="ECO:0000256" key="2">
    <source>
        <dbReference type="ARBA" id="ARBA00010186"/>
    </source>
</evidence>
<evidence type="ECO:0000256" key="1">
    <source>
        <dbReference type="ARBA" id="ARBA00004259"/>
    </source>
</evidence>
<evidence type="ECO:0000256" key="5">
    <source>
        <dbReference type="SAM" id="MobiDB-lite"/>
    </source>
</evidence>
<sequence length="800" mass="92414">MEQANQLKNLTKSNQSNIIKNLGELRNTTLTLAEKSALSLDPSVKNRANLLLAKNGIDTEKLDRKMAEVDLKQTESTPFIAHTDLEKFLSQNHEMILISAIEEAKNETEMRFARSCADKLHNEWSSTKMEYLQELGQREYWGDGSQMGRFSARGGRTPSTTKKAPGYPTPNFPNPPHQVQPSPYSLFETVNDKKKREFYGIITRLVEGLKNNQPVNLVEMFLNAITKINLEKPTQTQLLNSWQTLHRIIGRDPLQYPELFLKNPNQARDILLRGVRMYLEDQFTSLMYDEVKSSPDSSHIKKRDIVESFISIKCKREFLQSDNWMTIYYYFRIGQLDEAIRFAKEQNLPSEASILEDFKKHSSSSHFQQSIKTKYMELESQENTSPYKLLMFNIMGICDLSKNFGAIMPKWTCYDFIWQQVIQIGAVGENPKLKASVALRELQDRITKKLGPKTFNQTGKDPLTYFQILLLTLQFERAIDYLMNFEESYQFDAVNFAVTLYYSGLLNQPSLYDNEVDPAQRPNLNYARLLRSFVENLNDPLVGIKYYCTLREERARNECIRDLVIKAGQCTQMFGEVDVETGLRSQGILFAYLRAKEVEEIILITGDAFERMGCHEEALKLYDVAQDFERMLKLLNKQLSRVVTTMDGNSREMVQYAKKRFDRSGAWSDVSEQTSKTFHIMSNLAIFFDLYHYGRFADALRFNQEQLKLLPFRSADVPTYLKEFNSLDDAVRRNFATLLVDTMTCVLRIYEQVKASPHSADLQKLKDSAVAIVTFAGKNQGFYMPGDTHTKLTKMEMQIR</sequence>
<dbReference type="PANTHER" id="PTHR11225">
    <property type="entry name" value="NUCLEAR PORE COMPLEX PROTEIN NUP93 NUCLEOPORIN NUP93 DEAD EYE PROTEIN"/>
    <property type="match status" value="1"/>
</dbReference>
<dbReference type="GO" id="GO:0017056">
    <property type="term" value="F:structural constituent of nuclear pore"/>
    <property type="evidence" value="ECO:0007669"/>
    <property type="project" value="InterPro"/>
</dbReference>
<dbReference type="InterPro" id="IPR007231">
    <property type="entry name" value="Nucleoporin_int_Nup93/Nic96"/>
</dbReference>
<feature type="region of interest" description="Disordered" evidence="5">
    <location>
        <begin position="146"/>
        <end position="180"/>
    </location>
</feature>
<comment type="subcellular location">
    <subcellularLocation>
        <location evidence="1">Nucleus envelope</location>
    </subcellularLocation>
    <subcellularLocation>
        <location evidence="4">Nucleus</location>
        <location evidence="4">Nuclear pore complex</location>
    </subcellularLocation>
</comment>
<dbReference type="GO" id="GO:0006606">
    <property type="term" value="P:protein import into nucleus"/>
    <property type="evidence" value="ECO:0007669"/>
    <property type="project" value="TreeGrafter"/>
</dbReference>
<dbReference type="GO" id="GO:0016973">
    <property type="term" value="P:poly(A)+ mRNA export from nucleus"/>
    <property type="evidence" value="ECO:0007669"/>
    <property type="project" value="TreeGrafter"/>
</dbReference>
<feature type="compositionally biased region" description="Pro residues" evidence="5">
    <location>
        <begin position="167"/>
        <end position="178"/>
    </location>
</feature>
<organism evidence="6">
    <name type="scientific">Arcella intermedia</name>
    <dbReference type="NCBI Taxonomy" id="1963864"/>
    <lineage>
        <taxon>Eukaryota</taxon>
        <taxon>Amoebozoa</taxon>
        <taxon>Tubulinea</taxon>
        <taxon>Elardia</taxon>
        <taxon>Arcellinida</taxon>
        <taxon>Sphaerothecina</taxon>
        <taxon>Arcellidae</taxon>
        <taxon>Arcella</taxon>
    </lineage>
</organism>
<name>A0A6B2KYD6_9EUKA</name>
<keyword evidence="4" id="KW-0811">Translocation</keyword>
<dbReference type="EMBL" id="GIBP01000646">
    <property type="protein sequence ID" value="NDV29615.1"/>
    <property type="molecule type" value="Transcribed_RNA"/>
</dbReference>
<proteinExistence type="inferred from homology"/>
<dbReference type="PANTHER" id="PTHR11225:SF4">
    <property type="entry name" value="NUCLEAR PORE COMPLEX PROTEIN NUP93"/>
    <property type="match status" value="1"/>
</dbReference>
<evidence type="ECO:0000256" key="3">
    <source>
        <dbReference type="ARBA" id="ARBA00023242"/>
    </source>
</evidence>
<dbReference type="AlphaFoldDB" id="A0A6B2KYD6"/>
<evidence type="ECO:0000313" key="6">
    <source>
        <dbReference type="EMBL" id="NDV29615.1"/>
    </source>
</evidence>
<keyword evidence="4" id="KW-0653">Protein transport</keyword>
<accession>A0A6B2KYD6</accession>
<comment type="similarity">
    <text evidence="2 4">Belongs to the nucleoporin interacting component (NIC) family.</text>
</comment>
<dbReference type="Pfam" id="PF04097">
    <property type="entry name" value="Nic96"/>
    <property type="match status" value="1"/>
</dbReference>
<evidence type="ECO:0000256" key="4">
    <source>
        <dbReference type="RuleBase" id="RU364035"/>
    </source>
</evidence>
<keyword evidence="4" id="KW-0509">mRNA transport</keyword>